<accession>A0A6J6R182</accession>
<protein>
    <submittedName>
        <fullName evidence="1">Unannotated protein</fullName>
    </submittedName>
</protein>
<gene>
    <name evidence="1" type="ORF">UFOPK2659_00396</name>
</gene>
<name>A0A6J6R182_9ZZZZ</name>
<evidence type="ECO:0000313" key="1">
    <source>
        <dbReference type="EMBL" id="CAB4716872.1"/>
    </source>
</evidence>
<sequence length="113" mass="11820">MLYGNSVTTIPCRRALTFSIVTVALILKEPRPVSYASKIPSCSTIWPPVGKSGPGANFIKDFKVAFGFSINAHVAATISPTLCGAILVAIPTAIPVAPFINKFGKAEGNTRGS</sequence>
<dbReference type="EMBL" id="CAEZYJ010000037">
    <property type="protein sequence ID" value="CAB4716872.1"/>
    <property type="molecule type" value="Genomic_DNA"/>
</dbReference>
<dbReference type="AlphaFoldDB" id="A0A6J6R182"/>
<reference evidence="1" key="1">
    <citation type="submission" date="2020-05" db="EMBL/GenBank/DDBJ databases">
        <authorList>
            <person name="Chiriac C."/>
            <person name="Salcher M."/>
            <person name="Ghai R."/>
            <person name="Kavagutti S V."/>
        </authorList>
    </citation>
    <scope>NUCLEOTIDE SEQUENCE</scope>
</reference>
<organism evidence="1">
    <name type="scientific">freshwater metagenome</name>
    <dbReference type="NCBI Taxonomy" id="449393"/>
    <lineage>
        <taxon>unclassified sequences</taxon>
        <taxon>metagenomes</taxon>
        <taxon>ecological metagenomes</taxon>
    </lineage>
</organism>
<proteinExistence type="predicted"/>